<name>A0A1G1ZA75_9BACT</name>
<evidence type="ECO:0000256" key="2">
    <source>
        <dbReference type="ARBA" id="ARBA00022692"/>
    </source>
</evidence>
<sequence length="132" mass="14309">MINTLLLINSGWVLLFVRIVLGGIMIYYGWPKIKDLKANAENFSSKEGFRPGWLWGTVAAFVGFFGGVAILIGFFAEVAATLMALQATVGIVWGITKMGKSFEGLSHDLLLLAVSLIIITFGSGTYSVMPLF</sequence>
<evidence type="ECO:0000256" key="3">
    <source>
        <dbReference type="ARBA" id="ARBA00022989"/>
    </source>
</evidence>
<dbReference type="InterPro" id="IPR032808">
    <property type="entry name" value="DoxX"/>
</dbReference>
<evidence type="ECO:0008006" key="8">
    <source>
        <dbReference type="Google" id="ProtNLM"/>
    </source>
</evidence>
<comment type="caution">
    <text evidence="6">The sequence shown here is derived from an EMBL/GenBank/DDBJ whole genome shotgun (WGS) entry which is preliminary data.</text>
</comment>
<evidence type="ECO:0000313" key="6">
    <source>
        <dbReference type="EMBL" id="OGY60527.1"/>
    </source>
</evidence>
<dbReference type="EMBL" id="MHJA01000030">
    <property type="protein sequence ID" value="OGY60527.1"/>
    <property type="molecule type" value="Genomic_DNA"/>
</dbReference>
<evidence type="ECO:0000256" key="1">
    <source>
        <dbReference type="ARBA" id="ARBA00004141"/>
    </source>
</evidence>
<organism evidence="6 7">
    <name type="scientific">Candidatus Colwellbacteria bacterium RIFCSPLOWO2_02_FULL_45_11</name>
    <dbReference type="NCBI Taxonomy" id="1797692"/>
    <lineage>
        <taxon>Bacteria</taxon>
        <taxon>Candidatus Colwelliibacteriota</taxon>
    </lineage>
</organism>
<keyword evidence="4 5" id="KW-0472">Membrane</keyword>
<accession>A0A1G1ZA75</accession>
<comment type="subcellular location">
    <subcellularLocation>
        <location evidence="1">Membrane</location>
        <topology evidence="1">Multi-pass membrane protein</topology>
    </subcellularLocation>
</comment>
<dbReference type="Pfam" id="PF07681">
    <property type="entry name" value="DoxX"/>
    <property type="match status" value="1"/>
</dbReference>
<dbReference type="STRING" id="1797692.A3I33_02810"/>
<protein>
    <recommendedName>
        <fullName evidence="8">DoxX family protein</fullName>
    </recommendedName>
</protein>
<dbReference type="Proteomes" id="UP000176544">
    <property type="component" value="Unassembled WGS sequence"/>
</dbReference>
<feature type="transmembrane region" description="Helical" evidence="5">
    <location>
        <begin position="108"/>
        <end position="129"/>
    </location>
</feature>
<keyword evidence="2 5" id="KW-0812">Transmembrane</keyword>
<evidence type="ECO:0000256" key="5">
    <source>
        <dbReference type="SAM" id="Phobius"/>
    </source>
</evidence>
<proteinExistence type="predicted"/>
<evidence type="ECO:0000313" key="7">
    <source>
        <dbReference type="Proteomes" id="UP000176544"/>
    </source>
</evidence>
<dbReference type="GO" id="GO:0016020">
    <property type="term" value="C:membrane"/>
    <property type="evidence" value="ECO:0007669"/>
    <property type="project" value="UniProtKB-SubCell"/>
</dbReference>
<reference evidence="6 7" key="1">
    <citation type="journal article" date="2016" name="Nat. Commun.">
        <title>Thousands of microbial genomes shed light on interconnected biogeochemical processes in an aquifer system.</title>
        <authorList>
            <person name="Anantharaman K."/>
            <person name="Brown C.T."/>
            <person name="Hug L.A."/>
            <person name="Sharon I."/>
            <person name="Castelle C.J."/>
            <person name="Probst A.J."/>
            <person name="Thomas B.C."/>
            <person name="Singh A."/>
            <person name="Wilkins M.J."/>
            <person name="Karaoz U."/>
            <person name="Brodie E.L."/>
            <person name="Williams K.H."/>
            <person name="Hubbard S.S."/>
            <person name="Banfield J.F."/>
        </authorList>
    </citation>
    <scope>NUCLEOTIDE SEQUENCE [LARGE SCALE GENOMIC DNA]</scope>
</reference>
<feature type="transmembrane region" description="Helical" evidence="5">
    <location>
        <begin position="51"/>
        <end position="72"/>
    </location>
</feature>
<feature type="transmembrane region" description="Helical" evidence="5">
    <location>
        <begin position="12"/>
        <end position="30"/>
    </location>
</feature>
<dbReference type="AlphaFoldDB" id="A0A1G1ZA75"/>
<gene>
    <name evidence="6" type="ORF">A3I33_02810</name>
</gene>
<evidence type="ECO:0000256" key="4">
    <source>
        <dbReference type="ARBA" id="ARBA00023136"/>
    </source>
</evidence>
<keyword evidence="3 5" id="KW-1133">Transmembrane helix</keyword>
<feature type="transmembrane region" description="Helical" evidence="5">
    <location>
        <begin position="78"/>
        <end position="96"/>
    </location>
</feature>